<evidence type="ECO:0000313" key="3">
    <source>
        <dbReference type="Proteomes" id="UP000295447"/>
    </source>
</evidence>
<dbReference type="AlphaFoldDB" id="A0A4R7ZE76"/>
<dbReference type="PANTHER" id="PTHR46825">
    <property type="entry name" value="D-ALANYL-D-ALANINE-CARBOXYPEPTIDASE/ENDOPEPTIDASE AMPH"/>
    <property type="match status" value="1"/>
</dbReference>
<dbReference type="Proteomes" id="UP000295447">
    <property type="component" value="Unassembled WGS sequence"/>
</dbReference>
<evidence type="ECO:0000259" key="1">
    <source>
        <dbReference type="Pfam" id="PF00144"/>
    </source>
</evidence>
<gene>
    <name evidence="2" type="ORF">EV650_8123</name>
</gene>
<sequence length="437" mass="46717">MLDEEIKADLEEFNVPGASWAVIENGQVHQTGTAGLVEAGGSEAVTPDTLFQAASISKPIAVLAMLRLVDRGVLDLDEDVNEKLTSWQVPPTGSWQPAVTLRQLASHSAGLTVHGFPGYAYGDPLPTTLQILDGVRPTNTFGVRVDLVPGTQFRYAGGGTIVMQQLLEDVTGTPFRELVRELVLEPLGMSSSDYVQPLPPELQGRAAVAHDERGRPLEGRWHAYPELAAAGLWTTPTDLAKVAIGVQQMYAGVTGALLPPELAHEMLTHQIAASQRIGGLSHLGLGFFLDETGRRFGHSGGNAGFRCHLLADRDTGQGAVVMTNGDGGGWVVPRAFAAVASTYGWEGYPDQIEAPDLPTDEVLAELAGTYRLDGRMMFTVEQSGGGLEVTFDGQPPQLFMARSATGFTAMNTETGFEVREGGLIFHQEDIALGCVRE</sequence>
<keyword evidence="3" id="KW-1185">Reference proteome</keyword>
<dbReference type="Gene3D" id="3.40.710.10">
    <property type="entry name" value="DD-peptidase/beta-lactamase superfamily"/>
    <property type="match status" value="1"/>
</dbReference>
<reference evidence="2 3" key="1">
    <citation type="submission" date="2019-03" db="EMBL/GenBank/DDBJ databases">
        <title>Genomic Encyclopedia of Type Strains, Phase III (KMG-III): the genomes of soil and plant-associated and newly described type strains.</title>
        <authorList>
            <person name="Whitman W."/>
        </authorList>
    </citation>
    <scope>NUCLEOTIDE SEQUENCE [LARGE SCALE GENOMIC DNA]</scope>
    <source>
        <strain evidence="2 3">VKM Ac-2570</strain>
    </source>
</reference>
<dbReference type="InterPro" id="IPR001466">
    <property type="entry name" value="Beta-lactam-related"/>
</dbReference>
<dbReference type="EMBL" id="SODF01000004">
    <property type="protein sequence ID" value="TDW14531.1"/>
    <property type="molecule type" value="Genomic_DNA"/>
</dbReference>
<dbReference type="SUPFAM" id="SSF56601">
    <property type="entry name" value="beta-lactamase/transpeptidase-like"/>
    <property type="match status" value="1"/>
</dbReference>
<dbReference type="OrthoDB" id="9809635at2"/>
<evidence type="ECO:0000313" key="2">
    <source>
        <dbReference type="EMBL" id="TDW14531.1"/>
    </source>
</evidence>
<dbReference type="RefSeq" id="WP_134124471.1">
    <property type="nucleotide sequence ID" value="NZ_SODF01000004.1"/>
</dbReference>
<dbReference type="InterPro" id="IPR012338">
    <property type="entry name" value="Beta-lactam/transpept-like"/>
</dbReference>
<dbReference type="Pfam" id="PF00144">
    <property type="entry name" value="Beta-lactamase"/>
    <property type="match status" value="1"/>
</dbReference>
<feature type="domain" description="Beta-lactamase-related" evidence="1">
    <location>
        <begin position="3"/>
        <end position="341"/>
    </location>
</feature>
<name>A0A4R7ZE76_9ACTN</name>
<proteinExistence type="predicted"/>
<comment type="caution">
    <text evidence="2">The sequence shown here is derived from an EMBL/GenBank/DDBJ whole genome shotgun (WGS) entry which is preliminary data.</text>
</comment>
<protein>
    <submittedName>
        <fullName evidence="2">CubicO group peptidase (Beta-lactamase class C family)</fullName>
    </submittedName>
</protein>
<dbReference type="PANTHER" id="PTHR46825:SF12">
    <property type="entry name" value="PENICILLIN-BINDING PROTEIN 4"/>
    <property type="match status" value="1"/>
</dbReference>
<organism evidence="2 3">
    <name type="scientific">Kribbella kalugense</name>
    <dbReference type="NCBI Taxonomy" id="2512221"/>
    <lineage>
        <taxon>Bacteria</taxon>
        <taxon>Bacillati</taxon>
        <taxon>Actinomycetota</taxon>
        <taxon>Actinomycetes</taxon>
        <taxon>Propionibacteriales</taxon>
        <taxon>Kribbellaceae</taxon>
        <taxon>Kribbella</taxon>
    </lineage>
</organism>
<dbReference type="InterPro" id="IPR050491">
    <property type="entry name" value="AmpC-like"/>
</dbReference>
<accession>A0A4R7ZE76</accession>